<gene>
    <name evidence="2" type="ORF">GCM10017621_16010</name>
</gene>
<comment type="caution">
    <text evidence="2">The sequence shown here is derived from an EMBL/GenBank/DDBJ whole genome shotgun (WGS) entry which is preliminary data.</text>
</comment>
<name>A0A9W6MNI4_9PROT</name>
<feature type="chain" id="PRO_5040875066" description="UrcA family protein" evidence="1">
    <location>
        <begin position="21"/>
        <end position="107"/>
    </location>
</feature>
<evidence type="ECO:0000313" key="2">
    <source>
        <dbReference type="EMBL" id="GLK52093.1"/>
    </source>
</evidence>
<reference evidence="2" key="1">
    <citation type="journal article" date="2014" name="Int. J. Syst. Evol. Microbiol.">
        <title>Complete genome sequence of Corynebacterium casei LMG S-19264T (=DSM 44701T), isolated from a smear-ripened cheese.</title>
        <authorList>
            <consortium name="US DOE Joint Genome Institute (JGI-PGF)"/>
            <person name="Walter F."/>
            <person name="Albersmeier A."/>
            <person name="Kalinowski J."/>
            <person name="Ruckert C."/>
        </authorList>
    </citation>
    <scope>NUCLEOTIDE SEQUENCE</scope>
    <source>
        <strain evidence="2">VKM B-1513</strain>
    </source>
</reference>
<dbReference type="RefSeq" id="WP_271186457.1">
    <property type="nucleotide sequence ID" value="NZ_BSFE01000003.1"/>
</dbReference>
<dbReference type="AlphaFoldDB" id="A0A9W6MNI4"/>
<keyword evidence="3" id="KW-1185">Reference proteome</keyword>
<dbReference type="NCBIfam" id="TIGR04433">
    <property type="entry name" value="UrcA_uranyl"/>
    <property type="match status" value="1"/>
</dbReference>
<sequence>MTRIAIAALAITLAAPAAFASQPVSGIAIEVTDADLNDAARLARIETRIGEAAEQVCREQVMSDLLRAYTLRDCIEATTEHAMAQLDARRGVTALAAAENQVASSEH</sequence>
<dbReference type="InterPro" id="IPR030972">
    <property type="entry name" value="UrcA_uranyl"/>
</dbReference>
<protein>
    <recommendedName>
        <fullName evidence="4">UrcA family protein</fullName>
    </recommendedName>
</protein>
<feature type="signal peptide" evidence="1">
    <location>
        <begin position="1"/>
        <end position="20"/>
    </location>
</feature>
<reference evidence="2" key="2">
    <citation type="submission" date="2023-01" db="EMBL/GenBank/DDBJ databases">
        <authorList>
            <person name="Sun Q."/>
            <person name="Evtushenko L."/>
        </authorList>
    </citation>
    <scope>NUCLEOTIDE SEQUENCE</scope>
    <source>
        <strain evidence="2">VKM B-1513</strain>
    </source>
</reference>
<proteinExistence type="predicted"/>
<evidence type="ECO:0000256" key="1">
    <source>
        <dbReference type="SAM" id="SignalP"/>
    </source>
</evidence>
<accession>A0A9W6MNI4</accession>
<evidence type="ECO:0000313" key="3">
    <source>
        <dbReference type="Proteomes" id="UP001143486"/>
    </source>
</evidence>
<dbReference type="Proteomes" id="UP001143486">
    <property type="component" value="Unassembled WGS sequence"/>
</dbReference>
<evidence type="ECO:0008006" key="4">
    <source>
        <dbReference type="Google" id="ProtNLM"/>
    </source>
</evidence>
<dbReference type="EMBL" id="BSFE01000003">
    <property type="protein sequence ID" value="GLK52093.1"/>
    <property type="molecule type" value="Genomic_DNA"/>
</dbReference>
<organism evidence="2 3">
    <name type="scientific">Maricaulis virginensis</name>
    <dbReference type="NCBI Taxonomy" id="144022"/>
    <lineage>
        <taxon>Bacteria</taxon>
        <taxon>Pseudomonadati</taxon>
        <taxon>Pseudomonadota</taxon>
        <taxon>Alphaproteobacteria</taxon>
        <taxon>Maricaulales</taxon>
        <taxon>Maricaulaceae</taxon>
        <taxon>Maricaulis</taxon>
    </lineage>
</organism>
<keyword evidence="1" id="KW-0732">Signal</keyword>